<name>A0A6I4ML31_9ACTN</name>
<evidence type="ECO:0000313" key="1">
    <source>
        <dbReference type="EMBL" id="MWA02936.1"/>
    </source>
</evidence>
<reference evidence="1" key="1">
    <citation type="submission" date="2019-12" db="EMBL/GenBank/DDBJ databases">
        <title>Actinomadura physcomitrii sp. nov., a novel actinomycete isolated from moss [Physcomitrium sphaericum (Ludw) Fuernr].</title>
        <authorList>
            <person name="Zhuang X."/>
        </authorList>
    </citation>
    <scope>NUCLEOTIDE SEQUENCE [LARGE SCALE GENOMIC DNA]</scope>
    <source>
        <strain evidence="1">LD22</strain>
    </source>
</reference>
<dbReference type="Proteomes" id="UP000462055">
    <property type="component" value="Unassembled WGS sequence"/>
</dbReference>
<dbReference type="AlphaFoldDB" id="A0A6I4ML31"/>
<organism evidence="1 2">
    <name type="scientific">Actinomadura physcomitrii</name>
    <dbReference type="NCBI Taxonomy" id="2650748"/>
    <lineage>
        <taxon>Bacteria</taxon>
        <taxon>Bacillati</taxon>
        <taxon>Actinomycetota</taxon>
        <taxon>Actinomycetes</taxon>
        <taxon>Streptosporangiales</taxon>
        <taxon>Thermomonosporaceae</taxon>
        <taxon>Actinomadura</taxon>
    </lineage>
</organism>
<evidence type="ECO:0008006" key="3">
    <source>
        <dbReference type="Google" id="ProtNLM"/>
    </source>
</evidence>
<evidence type="ECO:0000313" key="2">
    <source>
        <dbReference type="Proteomes" id="UP000462055"/>
    </source>
</evidence>
<keyword evidence="2" id="KW-1185">Reference proteome</keyword>
<proteinExistence type="predicted"/>
<protein>
    <recommendedName>
        <fullName evidence="3">DUF4333 domain-containing protein</fullName>
    </recommendedName>
</protein>
<accession>A0A6I4ML31</accession>
<sequence>MLGDVKLSPSPGDDATPIENLEYELRVKTVKMAYAMGKTSAECDGGDPEPGPGTTVKCTVTYRGVKVPWTVTIKGAGFLPGLVEYDAVPAMGVITREGAIRFYWGNNVTGRQVRCSDIPAVELVPLNRPTRYQCEIYPNVKESLQVTDSGPRFYPTAARGD</sequence>
<dbReference type="RefSeq" id="WP_151595569.1">
    <property type="nucleotide sequence ID" value="NZ_WBMS02000016.1"/>
</dbReference>
<gene>
    <name evidence="1" type="ORF">F8568_021660</name>
</gene>
<dbReference type="EMBL" id="WBMS02000016">
    <property type="protein sequence ID" value="MWA02936.1"/>
    <property type="molecule type" value="Genomic_DNA"/>
</dbReference>
<comment type="caution">
    <text evidence="1">The sequence shown here is derived from an EMBL/GenBank/DDBJ whole genome shotgun (WGS) entry which is preliminary data.</text>
</comment>